<gene>
    <name evidence="2" type="ORF">CJ030_MR0G004588</name>
</gene>
<dbReference type="AlphaFoldDB" id="A0A6A1UQ65"/>
<reference evidence="2 3" key="1">
    <citation type="journal article" date="2019" name="Plant Biotechnol. J.">
        <title>The red bayberry genome and genetic basis of sex determination.</title>
        <authorList>
            <person name="Jia H.M."/>
            <person name="Jia H.J."/>
            <person name="Cai Q.L."/>
            <person name="Wang Y."/>
            <person name="Zhao H.B."/>
            <person name="Yang W.F."/>
            <person name="Wang G.Y."/>
            <person name="Li Y.H."/>
            <person name="Zhan D.L."/>
            <person name="Shen Y.T."/>
            <person name="Niu Q.F."/>
            <person name="Chang L."/>
            <person name="Qiu J."/>
            <person name="Zhao L."/>
            <person name="Xie H.B."/>
            <person name="Fu W.Y."/>
            <person name="Jin J."/>
            <person name="Li X.W."/>
            <person name="Jiao Y."/>
            <person name="Zhou C.C."/>
            <person name="Tu T."/>
            <person name="Chai C.Y."/>
            <person name="Gao J.L."/>
            <person name="Fan L.J."/>
            <person name="van de Weg E."/>
            <person name="Wang J.Y."/>
            <person name="Gao Z.S."/>
        </authorList>
    </citation>
    <scope>NUCLEOTIDE SEQUENCE [LARGE SCALE GENOMIC DNA]</scope>
    <source>
        <tissue evidence="2">Leaves</tissue>
    </source>
</reference>
<dbReference type="Proteomes" id="UP000516437">
    <property type="component" value="Unassembled WGS sequence"/>
</dbReference>
<feature type="region of interest" description="Disordered" evidence="1">
    <location>
        <begin position="1"/>
        <end position="20"/>
    </location>
</feature>
<keyword evidence="3" id="KW-1185">Reference proteome</keyword>
<protein>
    <submittedName>
        <fullName evidence="2">Uncharacterized protein</fullName>
    </submittedName>
</protein>
<sequence>MTSFTEIPNGDLPFSETNQEHAPNNDVLLAALVQTIESLAHRINLIPKQPQTPPRFVVSPSREDTTDNHSARWSAKPPEADDWQTILHKQMAGQAKQIWLLQ</sequence>
<evidence type="ECO:0000313" key="2">
    <source>
        <dbReference type="EMBL" id="KAB1201230.1"/>
    </source>
</evidence>
<accession>A0A6A1UQ65</accession>
<organism evidence="2 3">
    <name type="scientific">Morella rubra</name>
    <name type="common">Chinese bayberry</name>
    <dbReference type="NCBI Taxonomy" id="262757"/>
    <lineage>
        <taxon>Eukaryota</taxon>
        <taxon>Viridiplantae</taxon>
        <taxon>Streptophyta</taxon>
        <taxon>Embryophyta</taxon>
        <taxon>Tracheophyta</taxon>
        <taxon>Spermatophyta</taxon>
        <taxon>Magnoliopsida</taxon>
        <taxon>eudicotyledons</taxon>
        <taxon>Gunneridae</taxon>
        <taxon>Pentapetalae</taxon>
        <taxon>rosids</taxon>
        <taxon>fabids</taxon>
        <taxon>Fagales</taxon>
        <taxon>Myricaceae</taxon>
        <taxon>Morella</taxon>
    </lineage>
</organism>
<feature type="compositionally biased region" description="Basic and acidic residues" evidence="1">
    <location>
        <begin position="61"/>
        <end position="70"/>
    </location>
</feature>
<name>A0A6A1UQ65_9ROSI</name>
<comment type="caution">
    <text evidence="2">The sequence shown here is derived from an EMBL/GenBank/DDBJ whole genome shotgun (WGS) entry which is preliminary data.</text>
</comment>
<feature type="region of interest" description="Disordered" evidence="1">
    <location>
        <begin position="49"/>
        <end position="79"/>
    </location>
</feature>
<evidence type="ECO:0000313" key="3">
    <source>
        <dbReference type="Proteomes" id="UP000516437"/>
    </source>
</evidence>
<evidence type="ECO:0000256" key="1">
    <source>
        <dbReference type="SAM" id="MobiDB-lite"/>
    </source>
</evidence>
<dbReference type="EMBL" id="RXIC02000088">
    <property type="protein sequence ID" value="KAB1201230.1"/>
    <property type="molecule type" value="Genomic_DNA"/>
</dbReference>
<proteinExistence type="predicted"/>